<dbReference type="PROSITE" id="PS51257">
    <property type="entry name" value="PROKAR_LIPOPROTEIN"/>
    <property type="match status" value="1"/>
</dbReference>
<dbReference type="Proteomes" id="UP000887222">
    <property type="component" value="Unassembled WGS sequence"/>
</dbReference>
<dbReference type="EMBL" id="BPMK01000012">
    <property type="protein sequence ID" value="GIZ52779.1"/>
    <property type="molecule type" value="Genomic_DNA"/>
</dbReference>
<sequence>MNPTSKKVAAAAVVLTSLAGCGGGGDGDAVADQGGSRLAPTVWTVDGRATNSCSYEPRCTNNPYAPFNAYGEGYTTTSAPPNGAVLSGIVRLQVQGLEMGNVELLPATGYTPRLGVFGLSRDKTQAWLDFDTTRLPNGPLAARVSAFNVGAGQPGAVELVPVPARTWTISNPPLPGTGLTATLTSAPASGATVSGTVRLEVRGTRIANAELLPAQGYTPRLGVFNVSADRTVAWLDLDTRSVPDGTRDVRISVYSVTEGQPDAQEIVVMPARRWTFSNGASAAFTAGVSAAPAHGATVRGTVVVEVRGAGMRNIELLPASGYQPVYGRFTTAYDGSFGYVEFDTRTLPNGPLTVRVSAFNVAPGQAGAREIVAMPARQWIVAN</sequence>
<gene>
    <name evidence="1" type="ORF">NCCP691_27930</name>
</gene>
<evidence type="ECO:0000313" key="1">
    <source>
        <dbReference type="EMBL" id="GIZ52779.1"/>
    </source>
</evidence>
<keyword evidence="2" id="KW-1185">Reference proteome</keyword>
<accession>A0ABQ4Q6V0</accession>
<comment type="caution">
    <text evidence="1">The sequence shown here is derived from an EMBL/GenBank/DDBJ whole genome shotgun (WGS) entry which is preliminary data.</text>
</comment>
<name>A0ABQ4Q6V0_9BURK</name>
<reference evidence="1 2" key="1">
    <citation type="journal article" date="2022" name="Int. J. Syst. Evol. Microbiol.">
        <title>Noviherbaspirillum aridicola sp. nov., isolated from an arid soil in Pakistan.</title>
        <authorList>
            <person name="Khan I.U."/>
            <person name="Saqib M."/>
            <person name="Amin A."/>
            <person name="Hussain F."/>
            <person name="Li L."/>
            <person name="Liu Y.H."/>
            <person name="Fang B.Z."/>
            <person name="Ahmed I."/>
            <person name="Li W.J."/>
        </authorList>
    </citation>
    <scope>NUCLEOTIDE SEQUENCE [LARGE SCALE GENOMIC DNA]</scope>
    <source>
        <strain evidence="1 2">NCCP-691</strain>
    </source>
</reference>
<protein>
    <submittedName>
        <fullName evidence="1">Uncharacterized protein</fullName>
    </submittedName>
</protein>
<organism evidence="1 2">
    <name type="scientific">Noviherbaspirillum aridicola</name>
    <dbReference type="NCBI Taxonomy" id="2849687"/>
    <lineage>
        <taxon>Bacteria</taxon>
        <taxon>Pseudomonadati</taxon>
        <taxon>Pseudomonadota</taxon>
        <taxon>Betaproteobacteria</taxon>
        <taxon>Burkholderiales</taxon>
        <taxon>Oxalobacteraceae</taxon>
        <taxon>Noviherbaspirillum</taxon>
    </lineage>
</organism>
<evidence type="ECO:0000313" key="2">
    <source>
        <dbReference type="Proteomes" id="UP000887222"/>
    </source>
</evidence>
<dbReference type="RefSeq" id="WP_220809199.1">
    <property type="nucleotide sequence ID" value="NZ_BPMK01000012.1"/>
</dbReference>
<proteinExistence type="predicted"/>